<dbReference type="SUPFAM" id="SSF51556">
    <property type="entry name" value="Metallo-dependent hydrolases"/>
    <property type="match status" value="1"/>
</dbReference>
<organism evidence="2 3">
    <name type="scientific">Fontimonas thermophila</name>
    <dbReference type="NCBI Taxonomy" id="1076937"/>
    <lineage>
        <taxon>Bacteria</taxon>
        <taxon>Pseudomonadati</taxon>
        <taxon>Pseudomonadota</taxon>
        <taxon>Gammaproteobacteria</taxon>
        <taxon>Nevskiales</taxon>
        <taxon>Nevskiaceae</taxon>
        <taxon>Fontimonas</taxon>
    </lineage>
</organism>
<dbReference type="InterPro" id="IPR032466">
    <property type="entry name" value="Metal_Hydrolase"/>
</dbReference>
<dbReference type="RefSeq" id="WP_143383605.1">
    <property type="nucleotide sequence ID" value="NZ_FOOC01000002.1"/>
</dbReference>
<dbReference type="Gene3D" id="3.20.20.140">
    <property type="entry name" value="Metal-dependent hydrolases"/>
    <property type="match status" value="1"/>
</dbReference>
<evidence type="ECO:0000313" key="2">
    <source>
        <dbReference type="EMBL" id="SFF34451.1"/>
    </source>
</evidence>
<accession>A0A1I2I1M8</accession>
<reference evidence="2 3" key="1">
    <citation type="submission" date="2016-10" db="EMBL/GenBank/DDBJ databases">
        <authorList>
            <person name="de Groot N.N."/>
        </authorList>
    </citation>
    <scope>NUCLEOTIDE SEQUENCE [LARGE SCALE GENOMIC DNA]</scope>
    <source>
        <strain evidence="2 3">DSM 23609</strain>
    </source>
</reference>
<evidence type="ECO:0000256" key="1">
    <source>
        <dbReference type="SAM" id="MobiDB-lite"/>
    </source>
</evidence>
<gene>
    <name evidence="2" type="ORF">SAMN04488120_102319</name>
</gene>
<feature type="compositionally biased region" description="Basic and acidic residues" evidence="1">
    <location>
        <begin position="117"/>
        <end position="132"/>
    </location>
</feature>
<name>A0A1I2I1M8_9GAMM</name>
<feature type="region of interest" description="Disordered" evidence="1">
    <location>
        <begin position="36"/>
        <end position="132"/>
    </location>
</feature>
<evidence type="ECO:0008006" key="4">
    <source>
        <dbReference type="Google" id="ProtNLM"/>
    </source>
</evidence>
<dbReference type="Proteomes" id="UP000199771">
    <property type="component" value="Unassembled WGS sequence"/>
</dbReference>
<proteinExistence type="predicted"/>
<dbReference type="STRING" id="1076937.SAMN04488120_102319"/>
<dbReference type="EMBL" id="FOOC01000002">
    <property type="protein sequence ID" value="SFF34451.1"/>
    <property type="molecule type" value="Genomic_DNA"/>
</dbReference>
<dbReference type="OrthoDB" id="6071905at2"/>
<dbReference type="AlphaFoldDB" id="A0A1I2I1M8"/>
<protein>
    <recommendedName>
        <fullName evidence="4">Thrombospondin type 3 repeat-containing protein</fullName>
    </recommendedName>
</protein>
<evidence type="ECO:0000313" key="3">
    <source>
        <dbReference type="Proteomes" id="UP000199771"/>
    </source>
</evidence>
<sequence>MLQQLTAVPMVIAALMLGACSGNDERDATRTVAQCADGSDNDGDSLVDFPADPGCASASDTSEAEPPRPPACADGLDNDGDGKTDFPTDPGCTAAADSDEADPIPPPACADGLDNDGDGKADFPTDPGCHDAADTDETDLQAAKRTRYALNNACWAIKANGTGNYVVRNASGYAATATDITAAEPFFLKPTALGKYALYNRNRQLMSVGDAPALTHVASAAATDDAEWTVLGVGDTTPYPPTPTFNREPTAEEVARYHNFIDPELEFSEFTLGSDARQAKLGVDPTTGALALSPPSADPRYQSFSFEPTTGCAIYPEASSDFSGTPFRGTQPDGSVLGHADVHVHISATTFLGGAHWGLPYHKFGVEHALGNCSAQHGPDGELDLLGGVYTQDVDGHATDGWPTFTEWPSRDNLTHEAIYWKWLERAWAGGLRVVVNDLVDNETLCELQRNATGDPLRDCNSMNTAGQQVGTMYGMQDYIDAQYGGRGKGFFQIVHNAAEARAVIEQGHIAVVLGIEISELFNCKVNYSPLRTERPFEETGKGGIENSYTCTMEEGKPNSILTQMQRLYGWGVRQIISIHEFDNAFGGNGIFDGMILNLGNREDTGGIPSGDVASLVALLSDGLDPELLQRFLENLPESETPTGEWWTTYDCPVEGETPGFSGYLWGNSGGAIQNYLSPPLCTPMGQDGRSGGPTPCYPAGVPQCNARWMTPIGLYTYGKMMEMGFILDWDHMEVGMKTQLLELTEAQTPVYPLVSTHGTFGGTTIDQATRLLRNGGFLYPSNGSSRGFRADMDETLQIYEAAMAGRAPSERLLFGFGYGTDTNGLSAQSRPRGGDIAGKEVVYPFVLFEGPPFDSLPGFANVEPVRFDQPSSRDVDGVVRRTWSEDLDGNAHYGMLSDYIQEIRLEGRPDHIQHLYNSAEAYLQTWQRTEAASAAIRAHGLKMPDRPILRPAPPVGAFAP</sequence>
<keyword evidence="3" id="KW-1185">Reference proteome</keyword>